<dbReference type="EMBL" id="CM020618">
    <property type="protein sequence ID" value="KAK1857850.1"/>
    <property type="molecule type" value="Genomic_DNA"/>
</dbReference>
<evidence type="ECO:0000313" key="1">
    <source>
        <dbReference type="EMBL" id="KAK1857850.1"/>
    </source>
</evidence>
<sequence length="528" mass="53312">MDLYDEAIMPATVVSDTAGGLDGLSGLWTPLPLPDRDALRGVDQAALLPPGAGGDVTSAADATGLPSDVLLRALSEAARQVAAHVDPALTSGGLGAPFEPAASQLLAVDFDVDAPQASPLPSAAADAGGPPFGAGGSAAWAAEDVADDVPAAEPPEAADRRKAAARAASEKSRRRRRDSLAVLTRHFEALPAHRRSEANKVIDAAVADAGTNAEAVWDAAAPLPPNSRAGVAAIVELVAKLETLSNAVKLLGNQRSSYVVAKRLAAKRRALAIVVGAGLAGCLTAVALGRRGWTVTLLEYRDDPRGDGVGSGTATAGGGGPAGRSINLALSTRGLTALAAVAGLGEADLGGVVPMHGRALHPRDGGGRVTLQPYGQPGEALRSVGRGTLNAVLLDAAGRTGGVTTVFGAKVVAVDVDAPSVTALLATVLPAYSAARVPSGHTIADLALDHYDEMAAKTASPAFLALRRARLAVQAALPRGLYTPLYSLVTFSNVPYADAVARAARDDALAAAVAGRARPRCRRGHAGK</sequence>
<dbReference type="Proteomes" id="UP000798662">
    <property type="component" value="Chromosome 1"/>
</dbReference>
<keyword evidence="2" id="KW-1185">Reference proteome</keyword>
<proteinExistence type="predicted"/>
<comment type="caution">
    <text evidence="1">The sequence shown here is derived from an EMBL/GenBank/DDBJ whole genome shotgun (WGS) entry which is preliminary data.</text>
</comment>
<protein>
    <submittedName>
        <fullName evidence="1">Uncharacterized protein</fullName>
    </submittedName>
</protein>
<name>A0ACC3BIU4_PYRYE</name>
<evidence type="ECO:0000313" key="2">
    <source>
        <dbReference type="Proteomes" id="UP000798662"/>
    </source>
</evidence>
<gene>
    <name evidence="1" type="ORF">I4F81_000464</name>
</gene>
<reference evidence="1" key="1">
    <citation type="submission" date="2019-11" db="EMBL/GenBank/DDBJ databases">
        <title>Nori genome reveals adaptations in red seaweeds to the harsh intertidal environment.</title>
        <authorList>
            <person name="Wang D."/>
            <person name="Mao Y."/>
        </authorList>
    </citation>
    <scope>NUCLEOTIDE SEQUENCE</scope>
    <source>
        <tissue evidence="1">Gametophyte</tissue>
    </source>
</reference>
<accession>A0ACC3BIU4</accession>
<organism evidence="1 2">
    <name type="scientific">Pyropia yezoensis</name>
    <name type="common">Susabi-nori</name>
    <name type="synonym">Porphyra yezoensis</name>
    <dbReference type="NCBI Taxonomy" id="2788"/>
    <lineage>
        <taxon>Eukaryota</taxon>
        <taxon>Rhodophyta</taxon>
        <taxon>Bangiophyceae</taxon>
        <taxon>Bangiales</taxon>
        <taxon>Bangiaceae</taxon>
        <taxon>Pyropia</taxon>
    </lineage>
</organism>